<feature type="compositionally biased region" description="Basic and acidic residues" evidence="1">
    <location>
        <begin position="248"/>
        <end position="258"/>
    </location>
</feature>
<comment type="caution">
    <text evidence="2">The sequence shown here is derived from an EMBL/GenBank/DDBJ whole genome shotgun (WGS) entry which is preliminary data.</text>
</comment>
<gene>
    <name evidence="2" type="ORF">PG993_013881</name>
</gene>
<accession>A0ABR1RSZ4</accession>
<dbReference type="EMBL" id="JAQQWK010000013">
    <property type="protein sequence ID" value="KAK8017555.1"/>
    <property type="molecule type" value="Genomic_DNA"/>
</dbReference>
<feature type="region of interest" description="Disordered" evidence="1">
    <location>
        <begin position="328"/>
        <end position="353"/>
    </location>
</feature>
<feature type="compositionally biased region" description="Polar residues" evidence="1">
    <location>
        <begin position="222"/>
        <end position="238"/>
    </location>
</feature>
<evidence type="ECO:0000313" key="2">
    <source>
        <dbReference type="EMBL" id="KAK8017555.1"/>
    </source>
</evidence>
<proteinExistence type="predicted"/>
<feature type="region of interest" description="Disordered" evidence="1">
    <location>
        <begin position="204"/>
        <end position="279"/>
    </location>
</feature>
<organism evidence="2 3">
    <name type="scientific">Apiospora rasikravindrae</name>
    <dbReference type="NCBI Taxonomy" id="990691"/>
    <lineage>
        <taxon>Eukaryota</taxon>
        <taxon>Fungi</taxon>
        <taxon>Dikarya</taxon>
        <taxon>Ascomycota</taxon>
        <taxon>Pezizomycotina</taxon>
        <taxon>Sordariomycetes</taxon>
        <taxon>Xylariomycetidae</taxon>
        <taxon>Amphisphaeriales</taxon>
        <taxon>Apiosporaceae</taxon>
        <taxon>Apiospora</taxon>
    </lineage>
</organism>
<keyword evidence="3" id="KW-1185">Reference proteome</keyword>
<feature type="compositionally biased region" description="Basic and acidic residues" evidence="1">
    <location>
        <begin position="269"/>
        <end position="278"/>
    </location>
</feature>
<protein>
    <submittedName>
        <fullName evidence="2">Uncharacterized protein</fullName>
    </submittedName>
</protein>
<sequence length="353" mass="39610">MCKQYVYLSLCPEHDCDSVVGKKGRNTYCQAARRGARRLASCDGGLEYVIISRLRGTVLCDESEGSLLSDDGSFSIWNTIENDDDEQGEEADGDMEALCFFANKKLKAEKLASAYDFDLALKQEIAAAAALSKEWRHAGDRRGQEEEVYLFVAGGRGDSAIEYEKVPESTRRKGQGSMSYYGFKSLDEKELMASRRRLQLQCAARGEVRENTRQKSDHSWYDSDTTTASTAVMTPSESEGSEDEVEMKDEFRHFEPNKELTGSETTSHTARDADHESEGEVEINNELHFELQLGFLYRNCVDRIDGHKDVKTTATNIKRGVLPEVESLATGERSLSTDEDNLHNDWNAGDEEK</sequence>
<evidence type="ECO:0000313" key="3">
    <source>
        <dbReference type="Proteomes" id="UP001444661"/>
    </source>
</evidence>
<name>A0ABR1RSZ4_9PEZI</name>
<feature type="compositionally biased region" description="Basic and acidic residues" evidence="1">
    <location>
        <begin position="206"/>
        <end position="221"/>
    </location>
</feature>
<reference evidence="2 3" key="1">
    <citation type="submission" date="2023-01" db="EMBL/GenBank/DDBJ databases">
        <title>Analysis of 21 Apiospora genomes using comparative genomics revels a genus with tremendous synthesis potential of carbohydrate active enzymes and secondary metabolites.</title>
        <authorList>
            <person name="Sorensen T."/>
        </authorList>
    </citation>
    <scope>NUCLEOTIDE SEQUENCE [LARGE SCALE GENOMIC DNA]</scope>
    <source>
        <strain evidence="2 3">CBS 33761</strain>
    </source>
</reference>
<evidence type="ECO:0000256" key="1">
    <source>
        <dbReference type="SAM" id="MobiDB-lite"/>
    </source>
</evidence>
<dbReference type="Proteomes" id="UP001444661">
    <property type="component" value="Unassembled WGS sequence"/>
</dbReference>